<dbReference type="EMBL" id="JANIPJ010000009">
    <property type="protein sequence ID" value="MCR2804995.1"/>
    <property type="molecule type" value="Genomic_DNA"/>
</dbReference>
<evidence type="ECO:0000256" key="2">
    <source>
        <dbReference type="HAMAP-Rule" id="MF_00048"/>
    </source>
</evidence>
<dbReference type="NCBIfam" id="NF009150">
    <property type="entry name" value="PRK12497.1-3"/>
    <property type="match status" value="1"/>
</dbReference>
<dbReference type="InterPro" id="IPR011856">
    <property type="entry name" value="tRNA_endonuc-like_dom_sf"/>
</dbReference>
<dbReference type="PANTHER" id="PTHR34039">
    <property type="entry name" value="UPF0102 PROTEIN YRAN"/>
    <property type="match status" value="1"/>
</dbReference>
<organism evidence="3 4">
    <name type="scientific">Paenibacillus soyae</name>
    <dbReference type="NCBI Taxonomy" id="2969249"/>
    <lineage>
        <taxon>Bacteria</taxon>
        <taxon>Bacillati</taxon>
        <taxon>Bacillota</taxon>
        <taxon>Bacilli</taxon>
        <taxon>Bacillales</taxon>
        <taxon>Paenibacillaceae</taxon>
        <taxon>Paenibacillus</taxon>
    </lineage>
</organism>
<dbReference type="NCBIfam" id="NF009154">
    <property type="entry name" value="PRK12497.3-3"/>
    <property type="match status" value="1"/>
</dbReference>
<dbReference type="NCBIfam" id="TIGR00252">
    <property type="entry name" value="YraN family protein"/>
    <property type="match status" value="1"/>
</dbReference>
<evidence type="ECO:0000313" key="4">
    <source>
        <dbReference type="Proteomes" id="UP001141950"/>
    </source>
</evidence>
<dbReference type="RefSeq" id="WP_257446674.1">
    <property type="nucleotide sequence ID" value="NZ_JANIPJ010000009.1"/>
</dbReference>
<dbReference type="Pfam" id="PF02021">
    <property type="entry name" value="UPF0102"/>
    <property type="match status" value="1"/>
</dbReference>
<dbReference type="HAMAP" id="MF_00048">
    <property type="entry name" value="UPF0102"/>
    <property type="match status" value="1"/>
</dbReference>
<dbReference type="PANTHER" id="PTHR34039:SF1">
    <property type="entry name" value="UPF0102 PROTEIN YRAN"/>
    <property type="match status" value="1"/>
</dbReference>
<name>A0A9X2S9C4_9BACL</name>
<dbReference type="GO" id="GO:0003676">
    <property type="term" value="F:nucleic acid binding"/>
    <property type="evidence" value="ECO:0007669"/>
    <property type="project" value="InterPro"/>
</dbReference>
<gene>
    <name evidence="3" type="ORF">NQZ67_14010</name>
</gene>
<dbReference type="SUPFAM" id="SSF52980">
    <property type="entry name" value="Restriction endonuclease-like"/>
    <property type="match status" value="1"/>
</dbReference>
<evidence type="ECO:0000256" key="1">
    <source>
        <dbReference type="ARBA" id="ARBA00006738"/>
    </source>
</evidence>
<proteinExistence type="inferred from homology"/>
<dbReference type="Proteomes" id="UP001141950">
    <property type="component" value="Unassembled WGS sequence"/>
</dbReference>
<keyword evidence="4" id="KW-1185">Reference proteome</keyword>
<comment type="caution">
    <text evidence="3">The sequence shown here is derived from an EMBL/GenBank/DDBJ whole genome shotgun (WGS) entry which is preliminary data.</text>
</comment>
<dbReference type="InterPro" id="IPR003509">
    <property type="entry name" value="UPF0102_YraN-like"/>
</dbReference>
<sequence length="123" mass="13782">MADSRRRLGSAGEAEARRRLETQGYHILEANWRSRAGELDLIARDGDRLVFIEVRARSAASSGRFGTAAESVDARKQMQVRSVAQSYLAKTMQRDAFIRFDVIAVTIDASGVVQEYKHYEAAF</sequence>
<evidence type="ECO:0000313" key="3">
    <source>
        <dbReference type="EMBL" id="MCR2804995.1"/>
    </source>
</evidence>
<dbReference type="CDD" id="cd20736">
    <property type="entry name" value="PoNe_Nuclease"/>
    <property type="match status" value="1"/>
</dbReference>
<accession>A0A9X2S9C4</accession>
<dbReference type="Gene3D" id="3.40.1350.10">
    <property type="match status" value="1"/>
</dbReference>
<comment type="similarity">
    <text evidence="1 2">Belongs to the UPF0102 family.</text>
</comment>
<reference evidence="3" key="1">
    <citation type="submission" date="2022-08" db="EMBL/GenBank/DDBJ databases">
        <title>The genomic sequence of strain Paenibacillus sp. SCIV0701.</title>
        <authorList>
            <person name="Zhao H."/>
        </authorList>
    </citation>
    <scope>NUCLEOTIDE SEQUENCE</scope>
    <source>
        <strain evidence="3">SCIV0701</strain>
    </source>
</reference>
<dbReference type="InterPro" id="IPR011335">
    <property type="entry name" value="Restrct_endonuc-II-like"/>
</dbReference>
<dbReference type="AlphaFoldDB" id="A0A9X2S9C4"/>
<protein>
    <recommendedName>
        <fullName evidence="2">UPF0102 protein NQZ67_14010</fullName>
    </recommendedName>
</protein>